<keyword evidence="1 2" id="KW-0238">DNA-binding</keyword>
<gene>
    <name evidence="4" type="ORF">TS85_01555</name>
</gene>
<feature type="domain" description="HTH tetR-type" evidence="3">
    <location>
        <begin position="7"/>
        <end position="66"/>
    </location>
</feature>
<dbReference type="SUPFAM" id="SSF48498">
    <property type="entry name" value="Tetracyclin repressor-like, C-terminal domain"/>
    <property type="match status" value="1"/>
</dbReference>
<dbReference type="EMBL" id="CP010836">
    <property type="protein sequence ID" value="AJP70787.1"/>
    <property type="molecule type" value="Genomic_DNA"/>
</dbReference>
<dbReference type="InterPro" id="IPR009057">
    <property type="entry name" value="Homeodomain-like_sf"/>
</dbReference>
<reference evidence="4 5" key="1">
    <citation type="journal article" date="2015" name="Int. J. Syst. Evol. Microbiol.">
        <title>Sphingomonas hengshuiensis sp. nov., isolated from lake wetland.</title>
        <authorList>
            <person name="Wei S."/>
            <person name="Wang T."/>
            <person name="Liu H."/>
            <person name="Zhang C."/>
            <person name="Guo J."/>
            <person name="Wang Q."/>
            <person name="Liang K."/>
            <person name="Zhang Z."/>
        </authorList>
    </citation>
    <scope>NUCLEOTIDE SEQUENCE [LARGE SCALE GENOMIC DNA]</scope>
    <source>
        <strain evidence="4 5">WHSC-8</strain>
    </source>
</reference>
<sequence>MARPKSDEKRAAILAAAIKVIAAQGLSAPTASIAKEAGVSNGALFTYFETKADLLNQLYRELKEDMAKSTTTGIPTEAPRRDQMLHVWNAWLRWATAHPAERRTLAHLGVSNAVTEASHQVADQAFAGVEALLDRSRANGLLRDAPLMFVASIVTSIVDATVDYMTRNPAHARVHAAAGFEVLWRVLT</sequence>
<organism evidence="4 5">
    <name type="scientific">Sphingomonas hengshuiensis</name>
    <dbReference type="NCBI Taxonomy" id="1609977"/>
    <lineage>
        <taxon>Bacteria</taxon>
        <taxon>Pseudomonadati</taxon>
        <taxon>Pseudomonadota</taxon>
        <taxon>Alphaproteobacteria</taxon>
        <taxon>Sphingomonadales</taxon>
        <taxon>Sphingomonadaceae</taxon>
        <taxon>Sphingomonas</taxon>
    </lineage>
</organism>
<dbReference type="OrthoDB" id="63332at2"/>
<accession>A0A7U5HVD7</accession>
<dbReference type="SUPFAM" id="SSF46689">
    <property type="entry name" value="Homeodomain-like"/>
    <property type="match status" value="1"/>
</dbReference>
<dbReference type="InterPro" id="IPR001647">
    <property type="entry name" value="HTH_TetR"/>
</dbReference>
<evidence type="ECO:0000259" key="3">
    <source>
        <dbReference type="PROSITE" id="PS50977"/>
    </source>
</evidence>
<protein>
    <submittedName>
        <fullName evidence="4">TetR family transcriptional regulator</fullName>
    </submittedName>
</protein>
<dbReference type="InterPro" id="IPR036271">
    <property type="entry name" value="Tet_transcr_reg_TetR-rel_C_sf"/>
</dbReference>
<dbReference type="GO" id="GO:0003677">
    <property type="term" value="F:DNA binding"/>
    <property type="evidence" value="ECO:0007669"/>
    <property type="project" value="UniProtKB-UniRule"/>
</dbReference>
<evidence type="ECO:0000313" key="4">
    <source>
        <dbReference type="EMBL" id="AJP70787.1"/>
    </source>
</evidence>
<proteinExistence type="predicted"/>
<dbReference type="PANTHER" id="PTHR30055">
    <property type="entry name" value="HTH-TYPE TRANSCRIPTIONAL REGULATOR RUTR"/>
    <property type="match status" value="1"/>
</dbReference>
<dbReference type="Gene3D" id="1.10.357.10">
    <property type="entry name" value="Tetracycline Repressor, domain 2"/>
    <property type="match status" value="1"/>
</dbReference>
<dbReference type="PRINTS" id="PR00455">
    <property type="entry name" value="HTHTETR"/>
</dbReference>
<evidence type="ECO:0000256" key="1">
    <source>
        <dbReference type="ARBA" id="ARBA00023125"/>
    </source>
</evidence>
<dbReference type="AlphaFoldDB" id="A0A7U5HVD7"/>
<evidence type="ECO:0000256" key="2">
    <source>
        <dbReference type="PROSITE-ProRule" id="PRU00335"/>
    </source>
</evidence>
<dbReference type="RefSeq" id="WP_044330030.1">
    <property type="nucleotide sequence ID" value="NZ_CP010836.1"/>
</dbReference>
<reference evidence="4 5" key="2">
    <citation type="submission" date="2015-02" db="EMBL/GenBank/DDBJ databases">
        <title>The complete genome of Sphingomonas hengshuiensis sp. WHSC-8 isolated from soil of Hengshui Lake.</title>
        <authorList>
            <person name="Wei S."/>
            <person name="Guo J."/>
            <person name="Su C."/>
            <person name="Wu R."/>
            <person name="Zhang Z."/>
            <person name="Liang K."/>
            <person name="Li H."/>
            <person name="Wang T."/>
            <person name="Liu H."/>
            <person name="Zhang C."/>
            <person name="Li Z."/>
            <person name="Wang Q."/>
            <person name="Meng J."/>
        </authorList>
    </citation>
    <scope>NUCLEOTIDE SEQUENCE [LARGE SCALE GENOMIC DNA]</scope>
    <source>
        <strain evidence="4 5">WHSC-8</strain>
    </source>
</reference>
<dbReference type="KEGG" id="sphi:TS85_01555"/>
<evidence type="ECO:0000313" key="5">
    <source>
        <dbReference type="Proteomes" id="UP000032300"/>
    </source>
</evidence>
<dbReference type="PANTHER" id="PTHR30055:SF222">
    <property type="entry name" value="REGULATORY PROTEIN"/>
    <property type="match status" value="1"/>
</dbReference>
<dbReference type="InterPro" id="IPR050109">
    <property type="entry name" value="HTH-type_TetR-like_transc_reg"/>
</dbReference>
<keyword evidence="5" id="KW-1185">Reference proteome</keyword>
<dbReference type="Proteomes" id="UP000032300">
    <property type="component" value="Chromosome"/>
</dbReference>
<dbReference type="PROSITE" id="PS50977">
    <property type="entry name" value="HTH_TETR_2"/>
    <property type="match status" value="1"/>
</dbReference>
<name>A0A7U5HVD7_9SPHN</name>
<dbReference type="Pfam" id="PF00440">
    <property type="entry name" value="TetR_N"/>
    <property type="match status" value="1"/>
</dbReference>
<feature type="DNA-binding region" description="H-T-H motif" evidence="2">
    <location>
        <begin position="29"/>
        <end position="48"/>
    </location>
</feature>